<evidence type="ECO:0000256" key="14">
    <source>
        <dbReference type="ARBA" id="ARBA00023015"/>
    </source>
</evidence>
<dbReference type="InterPro" id="IPR013257">
    <property type="entry name" value="SRI"/>
</dbReference>
<dbReference type="GO" id="GO:0006355">
    <property type="term" value="P:regulation of DNA-templated transcription"/>
    <property type="evidence" value="ECO:0007669"/>
    <property type="project" value="InterPro"/>
</dbReference>
<evidence type="ECO:0000256" key="16">
    <source>
        <dbReference type="ARBA" id="ARBA00023242"/>
    </source>
</evidence>
<feature type="domain" description="SET" evidence="20">
    <location>
        <begin position="248"/>
        <end position="365"/>
    </location>
</feature>
<dbReference type="InterPro" id="IPR001202">
    <property type="entry name" value="WW_dom"/>
</dbReference>
<evidence type="ECO:0000259" key="19">
    <source>
        <dbReference type="PROSITE" id="PS50020"/>
    </source>
</evidence>
<keyword evidence="23" id="KW-1185">Reference proteome</keyword>
<dbReference type="PROSITE" id="PS50020">
    <property type="entry name" value="WW_DOMAIN_2"/>
    <property type="match status" value="1"/>
</dbReference>
<feature type="compositionally biased region" description="Basic and acidic residues" evidence="18">
    <location>
        <begin position="151"/>
        <end position="161"/>
    </location>
</feature>
<dbReference type="InterPro" id="IPR038190">
    <property type="entry name" value="SRI_sf"/>
</dbReference>
<feature type="region of interest" description="Disordered" evidence="18">
    <location>
        <begin position="625"/>
        <end position="656"/>
    </location>
</feature>
<feature type="domain" description="WW" evidence="19">
    <location>
        <begin position="1048"/>
        <end position="1081"/>
    </location>
</feature>
<keyword evidence="13" id="KW-0156">Chromatin regulator</keyword>
<keyword evidence="9" id="KW-0949">S-adenosyl-L-methionine</keyword>
<feature type="domain" description="AWS" evidence="22">
    <location>
        <begin position="193"/>
        <end position="246"/>
    </location>
</feature>
<dbReference type="InterPro" id="IPR046341">
    <property type="entry name" value="SET_dom_sf"/>
</dbReference>
<dbReference type="InterPro" id="IPR042294">
    <property type="entry name" value="SETD2_animal"/>
</dbReference>
<dbReference type="Proteomes" id="UP000192223">
    <property type="component" value="Unplaced"/>
</dbReference>
<keyword evidence="15" id="KW-0804">Transcription</keyword>
<feature type="domain" description="Post-SET" evidence="21">
    <location>
        <begin position="372"/>
        <end position="388"/>
    </location>
</feature>
<keyword evidence="12" id="KW-0862">Zinc</keyword>
<keyword evidence="4" id="KW-0158">Chromosome</keyword>
<dbReference type="GO" id="GO:0005694">
    <property type="term" value="C:chromosome"/>
    <property type="evidence" value="ECO:0007669"/>
    <property type="project" value="UniProtKB-SubCell"/>
</dbReference>
<keyword evidence="11" id="KW-0221">Differentiation</keyword>
<evidence type="ECO:0000256" key="9">
    <source>
        <dbReference type="ARBA" id="ARBA00022691"/>
    </source>
</evidence>
<dbReference type="OrthoDB" id="308383at2759"/>
<dbReference type="Pfam" id="PF00397">
    <property type="entry name" value="WW"/>
    <property type="match status" value="1"/>
</dbReference>
<feature type="region of interest" description="Disordered" evidence="18">
    <location>
        <begin position="1140"/>
        <end position="1167"/>
    </location>
</feature>
<sequence length="1377" mass="159241">MEHEEVQTKGKNQEKKKQRNVRKIDKKPLKVPTKAALKEFKMKKTSDKKKEGIQEKTKVRRSTRIKSIGTKQTQKTDKSTINSKGMAKNKKGESDSSDGSNSGNNELEKLSTENSNISTVSVNNDTEQKPVKVKSRWRRSSELEMGANKNNDNDKNSSEKILTPEEEIKIRLKQFVHLKDNSYLTDRVCCKEAKKMVCDCFLTQEEVDRGDYGCGEDCLNRLLMIECGPLCSLGDRCTNKRFQKSKQSACEVFRTEKKGLGIRATKIIPDGEFILEYVGEVINPDEFEDRATEYSKGKNSHFYFMALRSDAVIDATQKGNISRFINHSCEPNAETQKWTVNGELRIGFFSKKTIQVGEEITFDYHFQRYGKEAQKCYCEAPSCRGWLGEEPDDEDEEEAEEMEEEEEEKEETEDEESVDKKKDEGDKTSKLRKDVVVKQKVKKSLKDEGVKEDSVLTDEPKLGTETPEKVKSKEEKSKIINKVKTPKSKPNKILQKTRKELFDDSDLNEEIQTLMSTGLKNQAHTLKLSRLMVRATEITQKSNLLRVLRRGEFPCRRLFLDYHGLRLIHGWMTDAQRYCKTDMKQESLRLEILQTLATLPIPNKTMLQDSKVLLTVEKWSLPLKKDDELDSDSNSPKLENEEKEEDEFGVEETQNKTDSKLVETMEVIVDIKAKEVKEEKKEGVEEFEIRKSVGMDHESIVKDQDKSVSSLLEKITVSHFANLFEDDILDIIEKEVERATKPEVPEYEVEIVALALKLLEEWSTLKEVFRIPKKERIERMKEHEREANRGYKPTLENDLERKHLNRYRQLQRPSRFDIELRMRKPFPILDQRNLNPFKYNKHERRKLFALQVEQEEEKRRKMHSFIKQEVAILGPDLRLGPQHDVKFQYMWNPQTGQWQKVQILNQNPTSVGQTPPQKQAMVPHPPPILQNLNQPAARLPYPFNSYSASLNSNSHSQLSSFPPVQPNVPQVSHYPPIITSTGMPSMLQHTNRLPDIQSSNLLPPQGISVPLPGNPPLPVIPPLPNTTTDDKIEDASQVRFAGPIPPPVKLPPKWKCAKDIYGRPYYYHVKIRISQWEPPDIQLAEDSEDESSETTSSSDSSSLSSESSCEESDSDEDEVDDTKLMIEIKKNLKNMETKLISEQDDSNSKDDIQQKVNDPFQSEKKPSLEERLKVEFNFLKNEKDKEPPVKRRRSGLVTEIHIISPRTEEDKILAKENLKKYKDNKEKLKRQKEVLLKKAKQSKETAGEQPKKRIRVTVKSPKHKKHKEKEKLTEVDNETAKKIKENFRSSMASVMVNILNPFRKPDCKEGHISNNEDFKHLARKLTHFVMLKELKHCKSIEDLTCTDSVKNKAKEFVRKYMAKFGEKYVRPKDEMDF</sequence>
<evidence type="ECO:0000256" key="1">
    <source>
        <dbReference type="ARBA" id="ARBA00004123"/>
    </source>
</evidence>
<evidence type="ECO:0000256" key="3">
    <source>
        <dbReference type="ARBA" id="ARBA00012178"/>
    </source>
</evidence>
<evidence type="ECO:0000256" key="7">
    <source>
        <dbReference type="ARBA" id="ARBA00022603"/>
    </source>
</evidence>
<dbReference type="InterPro" id="IPR044437">
    <property type="entry name" value="SETD2/Set2_SET"/>
</dbReference>
<dbReference type="CDD" id="cd19172">
    <property type="entry name" value="SET_SETD2"/>
    <property type="match status" value="1"/>
</dbReference>
<feature type="compositionally biased region" description="Acidic residues" evidence="18">
    <location>
        <begin position="389"/>
        <end position="417"/>
    </location>
</feature>
<dbReference type="Gene3D" id="2.170.270.10">
    <property type="entry name" value="SET domain"/>
    <property type="match status" value="1"/>
</dbReference>
<evidence type="ECO:0000313" key="24">
    <source>
        <dbReference type="RefSeq" id="XP_018319367.1"/>
    </source>
</evidence>
<dbReference type="GO" id="GO:0140955">
    <property type="term" value="F:histone H3K36 trimethyltransferase activity"/>
    <property type="evidence" value="ECO:0007669"/>
    <property type="project" value="UniProtKB-EC"/>
</dbReference>
<dbReference type="CTD" id="32301"/>
<evidence type="ECO:0000256" key="11">
    <source>
        <dbReference type="ARBA" id="ARBA00022782"/>
    </source>
</evidence>
<keyword evidence="7" id="KW-0489">Methyltransferase</keyword>
<dbReference type="FunFam" id="2.170.270.10:FF:000016">
    <property type="entry name" value="Histone-lysine N-methyltransferase"/>
    <property type="match status" value="1"/>
</dbReference>
<evidence type="ECO:0000256" key="2">
    <source>
        <dbReference type="ARBA" id="ARBA00004286"/>
    </source>
</evidence>
<feature type="compositionally biased region" description="Polar residues" evidence="18">
    <location>
        <begin position="112"/>
        <end position="125"/>
    </location>
</feature>
<dbReference type="STRING" id="224129.A0A1W4WFY1"/>
<evidence type="ECO:0000256" key="18">
    <source>
        <dbReference type="SAM" id="MobiDB-lite"/>
    </source>
</evidence>
<protein>
    <recommendedName>
        <fullName evidence="3">[histone H3]-lysine(36) N-trimethyltransferase</fullName>
        <ecNumber evidence="3">2.1.1.359</ecNumber>
    </recommendedName>
</protein>
<dbReference type="InterPro" id="IPR006560">
    <property type="entry name" value="AWS_dom"/>
</dbReference>
<feature type="region of interest" description="Disordered" evidence="18">
    <location>
        <begin position="448"/>
        <end position="473"/>
    </location>
</feature>
<keyword evidence="8" id="KW-0808">Transferase</keyword>
<feature type="compositionally biased region" description="Acidic residues" evidence="18">
    <location>
        <begin position="1108"/>
        <end position="1120"/>
    </location>
</feature>
<accession>A0A1W4WFY1</accession>
<keyword evidence="10" id="KW-0479">Metal-binding</keyword>
<keyword evidence="14" id="KW-0805">Transcription regulation</keyword>
<feature type="region of interest" description="Disordered" evidence="18">
    <location>
        <begin position="1"/>
        <end position="161"/>
    </location>
</feature>
<feature type="region of interest" description="Disordered" evidence="18">
    <location>
        <begin position="387"/>
        <end position="429"/>
    </location>
</feature>
<dbReference type="CDD" id="cd00201">
    <property type="entry name" value="WW"/>
    <property type="match status" value="1"/>
</dbReference>
<feature type="compositionally biased region" description="Basic and acidic residues" evidence="18">
    <location>
        <begin position="1140"/>
        <end position="1153"/>
    </location>
</feature>
<dbReference type="PROSITE" id="PS51215">
    <property type="entry name" value="AWS"/>
    <property type="match status" value="1"/>
</dbReference>
<comment type="subcellular location">
    <subcellularLocation>
        <location evidence="2">Chromosome</location>
    </subcellularLocation>
    <subcellularLocation>
        <location evidence="1">Nucleus</location>
    </subcellularLocation>
</comment>
<dbReference type="InterPro" id="IPR001214">
    <property type="entry name" value="SET_dom"/>
</dbReference>
<evidence type="ECO:0000256" key="15">
    <source>
        <dbReference type="ARBA" id="ARBA00023163"/>
    </source>
</evidence>
<evidence type="ECO:0000256" key="4">
    <source>
        <dbReference type="ARBA" id="ARBA00022454"/>
    </source>
</evidence>
<evidence type="ECO:0000259" key="21">
    <source>
        <dbReference type="PROSITE" id="PS50868"/>
    </source>
</evidence>
<dbReference type="Pfam" id="PF17907">
    <property type="entry name" value="AWS"/>
    <property type="match status" value="1"/>
</dbReference>
<feature type="compositionally biased region" description="Acidic residues" evidence="18">
    <location>
        <begin position="1083"/>
        <end position="1092"/>
    </location>
</feature>
<dbReference type="RefSeq" id="XP_018319367.1">
    <property type="nucleotide sequence ID" value="XM_018463865.2"/>
</dbReference>
<gene>
    <name evidence="24" type="primary">LOC108732872</name>
</gene>
<dbReference type="Gene3D" id="2.20.70.10">
    <property type="match status" value="1"/>
</dbReference>
<organism evidence="23 24">
    <name type="scientific">Agrilus planipennis</name>
    <name type="common">Emerald ash borer</name>
    <name type="synonym">Agrilus marcopoli</name>
    <dbReference type="NCBI Taxonomy" id="224129"/>
    <lineage>
        <taxon>Eukaryota</taxon>
        <taxon>Metazoa</taxon>
        <taxon>Ecdysozoa</taxon>
        <taxon>Arthropoda</taxon>
        <taxon>Hexapoda</taxon>
        <taxon>Insecta</taxon>
        <taxon>Pterygota</taxon>
        <taxon>Neoptera</taxon>
        <taxon>Endopterygota</taxon>
        <taxon>Coleoptera</taxon>
        <taxon>Polyphaga</taxon>
        <taxon>Elateriformia</taxon>
        <taxon>Buprestoidea</taxon>
        <taxon>Buprestidae</taxon>
        <taxon>Agrilinae</taxon>
        <taxon>Agrilus</taxon>
    </lineage>
</organism>
<keyword evidence="16" id="KW-0539">Nucleus</keyword>
<feature type="compositionally biased region" description="Low complexity" evidence="18">
    <location>
        <begin position="1093"/>
        <end position="1107"/>
    </location>
</feature>
<feature type="compositionally biased region" description="Basic and acidic residues" evidence="18">
    <location>
        <begin position="418"/>
        <end position="429"/>
    </location>
</feature>
<dbReference type="Gene3D" id="1.10.1740.100">
    <property type="entry name" value="Set2, Rpb1 interacting domain"/>
    <property type="match status" value="1"/>
</dbReference>
<evidence type="ECO:0000256" key="13">
    <source>
        <dbReference type="ARBA" id="ARBA00022853"/>
    </source>
</evidence>
<dbReference type="GO" id="GO:0046872">
    <property type="term" value="F:metal ion binding"/>
    <property type="evidence" value="ECO:0007669"/>
    <property type="project" value="UniProtKB-KW"/>
</dbReference>
<dbReference type="GO" id="GO:0032259">
    <property type="term" value="P:methylation"/>
    <property type="evidence" value="ECO:0007669"/>
    <property type="project" value="UniProtKB-KW"/>
</dbReference>
<evidence type="ECO:0000256" key="10">
    <source>
        <dbReference type="ARBA" id="ARBA00022723"/>
    </source>
</evidence>
<dbReference type="InterPro" id="IPR003616">
    <property type="entry name" value="Post-SET_dom"/>
</dbReference>
<dbReference type="Pfam" id="PF00856">
    <property type="entry name" value="SET"/>
    <property type="match status" value="1"/>
</dbReference>
<dbReference type="PANTHER" id="PTHR46711">
    <property type="entry name" value="HISTONE-LYSINE N-METHYLTRANSFERASE SETD2"/>
    <property type="match status" value="1"/>
</dbReference>
<dbReference type="SUPFAM" id="SSF51045">
    <property type="entry name" value="WW domain"/>
    <property type="match status" value="1"/>
</dbReference>
<name>A0A1W4WFY1_AGRPL</name>
<dbReference type="SMART" id="SM00570">
    <property type="entry name" value="AWS"/>
    <property type="match status" value="1"/>
</dbReference>
<feature type="coiled-coil region" evidence="17">
    <location>
        <begin position="1211"/>
        <end position="1245"/>
    </location>
</feature>
<evidence type="ECO:0000259" key="22">
    <source>
        <dbReference type="PROSITE" id="PS51215"/>
    </source>
</evidence>
<dbReference type="GO" id="GO:0030154">
    <property type="term" value="P:cell differentiation"/>
    <property type="evidence" value="ECO:0007669"/>
    <property type="project" value="UniProtKB-KW"/>
</dbReference>
<feature type="compositionally biased region" description="Basic and acidic residues" evidence="18">
    <location>
        <begin position="36"/>
        <end position="57"/>
    </location>
</feature>
<dbReference type="SMART" id="SM00508">
    <property type="entry name" value="PostSET"/>
    <property type="match status" value="1"/>
</dbReference>
<dbReference type="SMART" id="SM00317">
    <property type="entry name" value="SET"/>
    <property type="match status" value="1"/>
</dbReference>
<dbReference type="GeneID" id="108732872"/>
<dbReference type="Pfam" id="PF08236">
    <property type="entry name" value="SRI"/>
    <property type="match status" value="1"/>
</dbReference>
<dbReference type="PROSITE" id="PS01159">
    <property type="entry name" value="WW_DOMAIN_1"/>
    <property type="match status" value="1"/>
</dbReference>
<evidence type="ECO:0000313" key="23">
    <source>
        <dbReference type="Proteomes" id="UP000192223"/>
    </source>
</evidence>
<evidence type="ECO:0000256" key="17">
    <source>
        <dbReference type="SAM" id="Coils"/>
    </source>
</evidence>
<evidence type="ECO:0000256" key="12">
    <source>
        <dbReference type="ARBA" id="ARBA00022833"/>
    </source>
</evidence>
<dbReference type="SUPFAM" id="SSF82199">
    <property type="entry name" value="SET domain"/>
    <property type="match status" value="1"/>
</dbReference>
<dbReference type="GO" id="GO:0005634">
    <property type="term" value="C:nucleus"/>
    <property type="evidence" value="ECO:0007669"/>
    <property type="project" value="UniProtKB-SubCell"/>
</dbReference>
<proteinExistence type="predicted"/>
<dbReference type="SMART" id="SM00456">
    <property type="entry name" value="WW"/>
    <property type="match status" value="1"/>
</dbReference>
<feature type="region of interest" description="Disordered" evidence="18">
    <location>
        <begin position="1083"/>
        <end position="1122"/>
    </location>
</feature>
<feature type="compositionally biased region" description="Polar residues" evidence="18">
    <location>
        <begin position="69"/>
        <end position="83"/>
    </location>
</feature>
<dbReference type="KEGG" id="apln:108732872"/>
<dbReference type="PROSITE" id="PS50280">
    <property type="entry name" value="SET"/>
    <property type="match status" value="1"/>
</dbReference>
<dbReference type="EC" id="2.1.1.359" evidence="3"/>
<dbReference type="PROSITE" id="PS50868">
    <property type="entry name" value="POST_SET"/>
    <property type="match status" value="1"/>
</dbReference>
<dbReference type="InterPro" id="IPR036020">
    <property type="entry name" value="WW_dom_sf"/>
</dbReference>
<feature type="compositionally biased region" description="Acidic residues" evidence="18">
    <location>
        <begin position="641"/>
        <end position="650"/>
    </location>
</feature>
<feature type="compositionally biased region" description="Basic and acidic residues" evidence="18">
    <location>
        <begin position="1"/>
        <end position="15"/>
    </location>
</feature>
<evidence type="ECO:0000256" key="6">
    <source>
        <dbReference type="ARBA" id="ARBA00022553"/>
    </source>
</evidence>
<keyword evidence="5" id="KW-0217">Developmental protein</keyword>
<dbReference type="PANTHER" id="PTHR46711:SF1">
    <property type="entry name" value="HISTONE-LYSINE N-METHYLTRANSFERASE SETD2"/>
    <property type="match status" value="1"/>
</dbReference>
<keyword evidence="6" id="KW-0597">Phosphoprotein</keyword>
<keyword evidence="17" id="KW-0175">Coiled coil</keyword>
<evidence type="ECO:0000259" key="20">
    <source>
        <dbReference type="PROSITE" id="PS50280"/>
    </source>
</evidence>
<evidence type="ECO:0000256" key="8">
    <source>
        <dbReference type="ARBA" id="ARBA00022679"/>
    </source>
</evidence>
<evidence type="ECO:0000256" key="5">
    <source>
        <dbReference type="ARBA" id="ARBA00022473"/>
    </source>
</evidence>
<dbReference type="InParanoid" id="A0A1W4WFY1"/>
<reference evidence="24" key="1">
    <citation type="submission" date="2025-08" db="UniProtKB">
        <authorList>
            <consortium name="RefSeq"/>
        </authorList>
    </citation>
    <scope>IDENTIFICATION</scope>
    <source>
        <tissue evidence="24">Entire body</tissue>
    </source>
</reference>